<name>A0A1F7RN42_9BACT</name>
<protein>
    <submittedName>
        <fullName evidence="1">Uncharacterized protein</fullName>
    </submittedName>
</protein>
<dbReference type="Proteomes" id="UP000178526">
    <property type="component" value="Unassembled WGS sequence"/>
</dbReference>
<organism evidence="1 2">
    <name type="scientific">Candidatus Schekmanbacteria bacterium GWA2_38_11</name>
    <dbReference type="NCBI Taxonomy" id="1817876"/>
    <lineage>
        <taxon>Bacteria</taxon>
        <taxon>Candidatus Schekmaniibacteriota</taxon>
    </lineage>
</organism>
<comment type="caution">
    <text evidence="1">The sequence shown here is derived from an EMBL/GenBank/DDBJ whole genome shotgun (WGS) entry which is preliminary data.</text>
</comment>
<evidence type="ECO:0000313" key="1">
    <source>
        <dbReference type="EMBL" id="OGL42891.1"/>
    </source>
</evidence>
<gene>
    <name evidence="1" type="ORF">A2042_01970</name>
</gene>
<sequence>MANWDDVKKSLEDSRYKWRTIRGLAKDTASLPEEIQKLLITHSDVVVKSSIPADSGEELFTTREHFRRMQSPLVKIAGSVTTSVMSSGSSSGRGKGED</sequence>
<dbReference type="EMBL" id="MGDB01000021">
    <property type="protein sequence ID" value="OGL42891.1"/>
    <property type="molecule type" value="Genomic_DNA"/>
</dbReference>
<evidence type="ECO:0000313" key="2">
    <source>
        <dbReference type="Proteomes" id="UP000178526"/>
    </source>
</evidence>
<accession>A0A1F7RN42</accession>
<reference evidence="1 2" key="1">
    <citation type="journal article" date="2016" name="Nat. Commun.">
        <title>Thousands of microbial genomes shed light on interconnected biogeochemical processes in an aquifer system.</title>
        <authorList>
            <person name="Anantharaman K."/>
            <person name="Brown C.T."/>
            <person name="Hug L.A."/>
            <person name="Sharon I."/>
            <person name="Castelle C.J."/>
            <person name="Probst A.J."/>
            <person name="Thomas B.C."/>
            <person name="Singh A."/>
            <person name="Wilkins M.J."/>
            <person name="Karaoz U."/>
            <person name="Brodie E.L."/>
            <person name="Williams K.H."/>
            <person name="Hubbard S.S."/>
            <person name="Banfield J.F."/>
        </authorList>
    </citation>
    <scope>NUCLEOTIDE SEQUENCE [LARGE SCALE GENOMIC DNA]</scope>
</reference>
<dbReference type="AlphaFoldDB" id="A0A1F7RN42"/>
<proteinExistence type="predicted"/>